<dbReference type="Pfam" id="PF14014">
    <property type="entry name" value="DUF4230"/>
    <property type="match status" value="1"/>
</dbReference>
<evidence type="ECO:0000313" key="1">
    <source>
        <dbReference type="EMBL" id="UYQ91309.1"/>
    </source>
</evidence>
<protein>
    <submittedName>
        <fullName evidence="1">DUF4230 domain-containing protein</fullName>
    </submittedName>
</protein>
<dbReference type="EMBL" id="CP107006">
    <property type="protein sequence ID" value="UYQ91309.1"/>
    <property type="molecule type" value="Genomic_DNA"/>
</dbReference>
<reference evidence="1" key="1">
    <citation type="submission" date="2022-10" db="EMBL/GenBank/DDBJ databases">
        <title>Chitinophaga sp. nov., isolated from soil.</title>
        <authorList>
            <person name="Jeon C.O."/>
        </authorList>
    </citation>
    <scope>NUCLEOTIDE SEQUENCE</scope>
    <source>
        <strain evidence="1">R8</strain>
    </source>
</reference>
<dbReference type="InterPro" id="IPR025324">
    <property type="entry name" value="DUF4230"/>
</dbReference>
<accession>A0ABY6IVB3</accession>
<gene>
    <name evidence="1" type="ORF">MKQ68_14545</name>
</gene>
<organism evidence="1 2">
    <name type="scientific">Chitinophaga horti</name>
    <dbReference type="NCBI Taxonomy" id="2920382"/>
    <lineage>
        <taxon>Bacteria</taxon>
        <taxon>Pseudomonadati</taxon>
        <taxon>Bacteroidota</taxon>
        <taxon>Chitinophagia</taxon>
        <taxon>Chitinophagales</taxon>
        <taxon>Chitinophagaceae</taxon>
        <taxon>Chitinophaga</taxon>
    </lineage>
</organism>
<dbReference type="RefSeq" id="WP_264279762.1">
    <property type="nucleotide sequence ID" value="NZ_CP107006.1"/>
</dbReference>
<dbReference type="Proteomes" id="UP001162741">
    <property type="component" value="Chromosome"/>
</dbReference>
<name>A0ABY6IVB3_9BACT</name>
<keyword evidence="2" id="KW-1185">Reference proteome</keyword>
<evidence type="ECO:0000313" key="2">
    <source>
        <dbReference type="Proteomes" id="UP001162741"/>
    </source>
</evidence>
<proteinExistence type="predicted"/>
<sequence length="207" mass="23616">MKKIIGWLLLVLALIGVFFIGKQFGGKTVSEQVVSNSLIVREIAELASLEVQGNASIKRSNVENDGTWSNNMRKLFMESTIWVNVPYTAKFGVDLDDKNFDIDVSEKRVTVHLPVPKLLSYELKIDKMETSNKKGWLMFSDDETYTDVQKKLYQTSRGQLEHNVTYLQSAKTKIQQVIARYYEPLGYEVRVQFGSENAVTVLPLKKD</sequence>